<keyword evidence="2" id="KW-0227">DNA damage</keyword>
<dbReference type="NCBIfam" id="NF003592">
    <property type="entry name" value="PRK05254.1-5"/>
    <property type="match status" value="1"/>
</dbReference>
<dbReference type="PANTHER" id="PTHR11264">
    <property type="entry name" value="URACIL-DNA GLYCOSYLASE"/>
    <property type="match status" value="1"/>
</dbReference>
<reference evidence="7" key="1">
    <citation type="journal article" date="2019" name="MBio">
        <title>Virus Genomes from Deep Sea Sediments Expand the Ocean Megavirome and Support Independent Origins of Viral Gigantism.</title>
        <authorList>
            <person name="Backstrom D."/>
            <person name="Yutin N."/>
            <person name="Jorgensen S.L."/>
            <person name="Dharamshi J."/>
            <person name="Homa F."/>
            <person name="Zaremba-Niedwiedzka K."/>
            <person name="Spang A."/>
            <person name="Wolf Y.I."/>
            <person name="Koonin E.V."/>
            <person name="Ettema T.J."/>
        </authorList>
    </citation>
    <scope>NUCLEOTIDE SEQUENCE</scope>
</reference>
<dbReference type="InterPro" id="IPR043472">
    <property type="entry name" value="Macro_dom-like"/>
</dbReference>
<name>A0A481YRS7_9VIRU</name>
<feature type="domain" description="Uracil-DNA glycosylase-like" evidence="6">
    <location>
        <begin position="276"/>
        <end position="440"/>
    </location>
</feature>
<dbReference type="NCBIfam" id="NF003589">
    <property type="entry name" value="PRK05254.1-2"/>
    <property type="match status" value="1"/>
</dbReference>
<evidence type="ECO:0000256" key="4">
    <source>
        <dbReference type="ARBA" id="ARBA00023204"/>
    </source>
</evidence>
<dbReference type="SUPFAM" id="SSF52949">
    <property type="entry name" value="Macro domain-like"/>
    <property type="match status" value="1"/>
</dbReference>
<evidence type="ECO:0000256" key="3">
    <source>
        <dbReference type="ARBA" id="ARBA00022801"/>
    </source>
</evidence>
<dbReference type="Gene3D" id="3.40.220.10">
    <property type="entry name" value="Leucine Aminopeptidase, subunit E, domain 1"/>
    <property type="match status" value="1"/>
</dbReference>
<accession>A0A481YRS7</accession>
<evidence type="ECO:0000313" key="7">
    <source>
        <dbReference type="EMBL" id="QBK85739.1"/>
    </source>
</evidence>
<keyword evidence="3" id="KW-0378">Hydrolase</keyword>
<dbReference type="SMART" id="SM00986">
    <property type="entry name" value="UDG"/>
    <property type="match status" value="1"/>
</dbReference>
<dbReference type="PROSITE" id="PS00130">
    <property type="entry name" value="U_DNA_GLYCOSYLASE"/>
    <property type="match status" value="1"/>
</dbReference>
<evidence type="ECO:0000259" key="6">
    <source>
        <dbReference type="SMART" id="SM00986"/>
    </source>
</evidence>
<keyword evidence="4" id="KW-0234">DNA repair</keyword>
<dbReference type="InterPro" id="IPR036895">
    <property type="entry name" value="Uracil-DNA_glycosylase-like_sf"/>
</dbReference>
<dbReference type="HAMAP" id="MF_00148">
    <property type="entry name" value="UDG"/>
    <property type="match status" value="1"/>
</dbReference>
<proteinExistence type="inferred from homology"/>
<sequence>MTDNFVTYLYQTDLLELSSKEAQIIAQQCNCYSKKGAGLSKDIAKKFPYANFYSSREDESCPGTIEVRGDRKEKERFVMALYAQKRPGKPKGSDSAEKREEWFSECLDRIPKKYKKLKSIAFPHGIGCGLANGNWENYEKIICDWAMEYPHIKVMIASRDDPPVTEKKKEIFRVPQATKDIMNDPRFLAMVWQEIVECPFISQDYFLMKAAAKIQLIDDYCSINLKDRTIKFRPGWKKFFDDQKDNLLEVFNFIDREQNKGKVIYPPKEDIFAAFRFCDLKDIKVVVIGQDPYHTEGAAMGLAFSHLPDKDGRNRDIQPSLGNIFKELKNDGFTPNDTGDLTPWARQGVFLINTALTVEEGKAKSHKKAWDESCFIDQLFRYLNRKCEHLVIIAWGKDAQELAKIFTDPHQKIVSSHPSPFSANQGFFGSSPFSKTNKFLKKWGKEPIDWNLD</sequence>
<dbReference type="GO" id="GO:0097510">
    <property type="term" value="P:base-excision repair, AP site formation via deaminated base removal"/>
    <property type="evidence" value="ECO:0007669"/>
    <property type="project" value="TreeGrafter"/>
</dbReference>
<protein>
    <submittedName>
        <fullName evidence="7">Uracil-DNA glycosylase</fullName>
    </submittedName>
</protein>
<dbReference type="CDD" id="cd10027">
    <property type="entry name" value="UDG-F1-like"/>
    <property type="match status" value="1"/>
</dbReference>
<dbReference type="EMBL" id="MK500327">
    <property type="protein sequence ID" value="QBK85739.1"/>
    <property type="molecule type" value="Genomic_DNA"/>
</dbReference>
<gene>
    <name evidence="7" type="ORF">LCMAC101_03340</name>
</gene>
<dbReference type="SMART" id="SM00987">
    <property type="entry name" value="UreE_C"/>
    <property type="match status" value="1"/>
</dbReference>
<comment type="similarity">
    <text evidence="1">Belongs to the uracil-DNA glycosylase (UDG) superfamily. UNG family.</text>
</comment>
<dbReference type="NCBIfam" id="TIGR00628">
    <property type="entry name" value="ung"/>
    <property type="match status" value="1"/>
</dbReference>
<dbReference type="Gene3D" id="3.40.470.10">
    <property type="entry name" value="Uracil-DNA glycosylase-like domain"/>
    <property type="match status" value="1"/>
</dbReference>
<dbReference type="PANTHER" id="PTHR11264:SF0">
    <property type="entry name" value="URACIL-DNA GLYCOSYLASE"/>
    <property type="match status" value="1"/>
</dbReference>
<dbReference type="GO" id="GO:0004844">
    <property type="term" value="F:uracil DNA N-glycosylase activity"/>
    <property type="evidence" value="ECO:0007669"/>
    <property type="project" value="InterPro"/>
</dbReference>
<dbReference type="InterPro" id="IPR018085">
    <property type="entry name" value="Ura-DNA_Glyclase_AS"/>
</dbReference>
<dbReference type="Pfam" id="PF03167">
    <property type="entry name" value="UDG"/>
    <property type="match status" value="1"/>
</dbReference>
<organism evidence="7">
    <name type="scientific">Marseillevirus LCMAC101</name>
    <dbReference type="NCBI Taxonomy" id="2506602"/>
    <lineage>
        <taxon>Viruses</taxon>
        <taxon>Varidnaviria</taxon>
        <taxon>Bamfordvirae</taxon>
        <taxon>Nucleocytoviricota</taxon>
        <taxon>Megaviricetes</taxon>
        <taxon>Pimascovirales</taxon>
        <taxon>Pimascovirales incertae sedis</taxon>
        <taxon>Marseilleviridae</taxon>
    </lineage>
</organism>
<feature type="active site" description="Proton acceptor" evidence="5">
    <location>
        <position position="291"/>
    </location>
</feature>
<evidence type="ECO:0000256" key="2">
    <source>
        <dbReference type="ARBA" id="ARBA00022763"/>
    </source>
</evidence>
<dbReference type="SUPFAM" id="SSF52141">
    <property type="entry name" value="Uracil-DNA glycosylase-like"/>
    <property type="match status" value="1"/>
</dbReference>
<dbReference type="InterPro" id="IPR002043">
    <property type="entry name" value="UDG_fam1"/>
</dbReference>
<evidence type="ECO:0000256" key="5">
    <source>
        <dbReference type="PROSITE-ProRule" id="PRU10072"/>
    </source>
</evidence>
<dbReference type="InterPro" id="IPR005122">
    <property type="entry name" value="Uracil-DNA_glycosylase-like"/>
</dbReference>
<dbReference type="NCBIfam" id="NF003588">
    <property type="entry name" value="PRK05254.1-1"/>
    <property type="match status" value="1"/>
</dbReference>
<evidence type="ECO:0000256" key="1">
    <source>
        <dbReference type="ARBA" id="ARBA00008184"/>
    </source>
</evidence>